<gene>
    <name evidence="1" type="ORF">LRLP16767_LR3C6_01453</name>
</gene>
<sequence>MSKENISELVNYVREDIESHLQYKLNDEQLDELRLTVRVGISISAFAPYFYNLAKYLHTSPRNNCWTIGLNTISLDLEINLQGSSIEL</sequence>
<evidence type="ECO:0000313" key="1">
    <source>
        <dbReference type="EMBL" id="CUR39486.1"/>
    </source>
</evidence>
<dbReference type="EMBL" id="LN887449">
    <property type="protein sequence ID" value="CUR39486.1"/>
    <property type="molecule type" value="Genomic_DNA"/>
</dbReference>
<name>A0A0U5JTL3_LIMRT</name>
<organism evidence="1">
    <name type="scientific">Limosilactobacillus reuteri</name>
    <name type="common">Lactobacillus reuteri</name>
    <dbReference type="NCBI Taxonomy" id="1598"/>
    <lineage>
        <taxon>Bacteria</taxon>
        <taxon>Bacillati</taxon>
        <taxon>Bacillota</taxon>
        <taxon>Bacilli</taxon>
        <taxon>Lactobacillales</taxon>
        <taxon>Lactobacillaceae</taxon>
        <taxon>Limosilactobacillus</taxon>
    </lineage>
</organism>
<reference evidence="1" key="1">
    <citation type="submission" date="2015-10" db="EMBL/GenBank/DDBJ databases">
        <authorList>
            <person name="Gilbert D.G."/>
        </authorList>
    </citation>
    <scope>NUCLEOTIDE SEQUENCE</scope>
    <source>
        <strain evidence="1">3c6</strain>
    </source>
</reference>
<dbReference type="AlphaFoldDB" id="A0A0U5JTL3"/>
<proteinExistence type="predicted"/>
<protein>
    <submittedName>
        <fullName evidence="1">Uncharacterized protein</fullName>
    </submittedName>
</protein>
<accession>A0A0U5JTL3</accession>